<name>A0A1F7YY98_9BACT</name>
<dbReference type="GO" id="GO:0004427">
    <property type="term" value="F:inorganic diphosphate phosphatase activity"/>
    <property type="evidence" value="ECO:0007669"/>
    <property type="project" value="UniProtKB-EC"/>
</dbReference>
<dbReference type="GO" id="GO:0005737">
    <property type="term" value="C:cytoplasm"/>
    <property type="evidence" value="ECO:0007669"/>
    <property type="project" value="InterPro"/>
</dbReference>
<dbReference type="EC" id="3.6.1.1" evidence="2"/>
<dbReference type="AlphaFoldDB" id="A0A1F7YY98"/>
<reference evidence="9 10" key="1">
    <citation type="journal article" date="2016" name="Nat. Commun.">
        <title>Thousands of microbial genomes shed light on interconnected biogeochemical processes in an aquifer system.</title>
        <authorList>
            <person name="Anantharaman K."/>
            <person name="Brown C.T."/>
            <person name="Hug L.A."/>
            <person name="Sharon I."/>
            <person name="Castelle C.J."/>
            <person name="Probst A.J."/>
            <person name="Thomas B.C."/>
            <person name="Singh A."/>
            <person name="Wilkins M.J."/>
            <person name="Karaoz U."/>
            <person name="Brodie E.L."/>
            <person name="Williams K.H."/>
            <person name="Hubbard S.S."/>
            <person name="Banfield J.F."/>
        </authorList>
    </citation>
    <scope>NUCLEOTIDE SEQUENCE [LARGE SCALE GENOMIC DNA]</scope>
</reference>
<dbReference type="Pfam" id="PF01368">
    <property type="entry name" value="DHH"/>
    <property type="match status" value="1"/>
</dbReference>
<sequence length="306" mass="33602">MIKVFGHKSPDTDATCAPMAYAWFLKQKGEDAEAFVLGELNRETKFVLNAAKVQAPKLLDKLSVGDEVVVVDTNNPEELPNNIGEAVIKTIVDHHKLAGLTTESPLEVYMKPVGCSSTLVFQLMQRDNIAPAKEITTLMLSAILSDTLKFTSPTTTEEDKKAAEELTKIAGLDIDKHADGMFAAKSDLTGMTARDILYVDSKVFDFGGKKVRISGVETTKPENAKRLSAEITKEMEALKSEEKLHEIFFFIVNILETSSELLVSNANAREVAKKAFGKDFEGDYMKLPGVVSRKKQMAPAIEKVVS</sequence>
<dbReference type="PANTHER" id="PTHR12112:SF22">
    <property type="entry name" value="MANGANESE-DEPENDENT INORGANIC PYROPHOSPHATASE-RELATED"/>
    <property type="match status" value="1"/>
</dbReference>
<dbReference type="InterPro" id="IPR038763">
    <property type="entry name" value="DHH_sf"/>
</dbReference>
<keyword evidence="5" id="KW-0464">Manganese</keyword>
<dbReference type="SMART" id="SM01131">
    <property type="entry name" value="DHHA2"/>
    <property type="match status" value="1"/>
</dbReference>
<accession>A0A1F7YY98</accession>
<organism evidence="9 10">
    <name type="scientific">Candidatus Woesebacteria bacterium RIFCSPHIGHO2_01_FULL_44_21</name>
    <dbReference type="NCBI Taxonomy" id="1802503"/>
    <lineage>
        <taxon>Bacteria</taxon>
        <taxon>Candidatus Woeseibacteriota</taxon>
    </lineage>
</organism>
<protein>
    <recommendedName>
        <fullName evidence="2">inorganic diphosphatase</fullName>
        <ecNumber evidence="2">3.6.1.1</ecNumber>
    </recommendedName>
    <alternativeName>
        <fullName evidence="6">Pyrophosphate phospho-hydrolase</fullName>
    </alternativeName>
</protein>
<evidence type="ECO:0000256" key="3">
    <source>
        <dbReference type="ARBA" id="ARBA00022723"/>
    </source>
</evidence>
<evidence type="ECO:0000259" key="8">
    <source>
        <dbReference type="SMART" id="SM01131"/>
    </source>
</evidence>
<evidence type="ECO:0000256" key="6">
    <source>
        <dbReference type="ARBA" id="ARBA00032535"/>
    </source>
</evidence>
<comment type="catalytic activity">
    <reaction evidence="7">
        <text>diphosphate + H2O = 2 phosphate + H(+)</text>
        <dbReference type="Rhea" id="RHEA:24576"/>
        <dbReference type="ChEBI" id="CHEBI:15377"/>
        <dbReference type="ChEBI" id="CHEBI:15378"/>
        <dbReference type="ChEBI" id="CHEBI:33019"/>
        <dbReference type="ChEBI" id="CHEBI:43474"/>
        <dbReference type="EC" id="3.6.1.1"/>
    </reaction>
</comment>
<dbReference type="EMBL" id="MGGP01000016">
    <property type="protein sequence ID" value="OGM32312.1"/>
    <property type="molecule type" value="Genomic_DNA"/>
</dbReference>
<evidence type="ECO:0000256" key="2">
    <source>
        <dbReference type="ARBA" id="ARBA00012146"/>
    </source>
</evidence>
<dbReference type="Gene3D" id="3.10.310.20">
    <property type="entry name" value="DHHA2 domain"/>
    <property type="match status" value="1"/>
</dbReference>
<dbReference type="FunFam" id="3.90.1640.10:FF:000001">
    <property type="entry name" value="Probable manganese-dependent inorganic pyrophosphatase"/>
    <property type="match status" value="1"/>
</dbReference>
<dbReference type="InterPro" id="IPR004097">
    <property type="entry name" value="DHHA2"/>
</dbReference>
<keyword evidence="3" id="KW-0479">Metal-binding</keyword>
<gene>
    <name evidence="9" type="ORF">A2803_04100</name>
</gene>
<dbReference type="Proteomes" id="UP000178870">
    <property type="component" value="Unassembled WGS sequence"/>
</dbReference>
<comment type="caution">
    <text evidence="9">The sequence shown here is derived from an EMBL/GenBank/DDBJ whole genome shotgun (WGS) entry which is preliminary data.</text>
</comment>
<dbReference type="NCBIfam" id="NF003877">
    <property type="entry name" value="PRK05427.1"/>
    <property type="match status" value="1"/>
</dbReference>
<evidence type="ECO:0000313" key="10">
    <source>
        <dbReference type="Proteomes" id="UP000178870"/>
    </source>
</evidence>
<keyword evidence="4" id="KW-0378">Hydrolase</keyword>
<dbReference type="Pfam" id="PF02833">
    <property type="entry name" value="DHHA2"/>
    <property type="match status" value="1"/>
</dbReference>
<feature type="domain" description="DHHA2" evidence="8">
    <location>
        <begin position="178"/>
        <end position="305"/>
    </location>
</feature>
<dbReference type="Gene3D" id="3.90.1640.10">
    <property type="entry name" value="inorganic pyrophosphatase (n-terminal core)"/>
    <property type="match status" value="1"/>
</dbReference>
<dbReference type="PANTHER" id="PTHR12112">
    <property type="entry name" value="BNIP - RELATED"/>
    <property type="match status" value="1"/>
</dbReference>
<evidence type="ECO:0000313" key="9">
    <source>
        <dbReference type="EMBL" id="OGM32312.1"/>
    </source>
</evidence>
<evidence type="ECO:0000256" key="5">
    <source>
        <dbReference type="ARBA" id="ARBA00023211"/>
    </source>
</evidence>
<dbReference type="SUPFAM" id="SSF64182">
    <property type="entry name" value="DHH phosphoesterases"/>
    <property type="match status" value="1"/>
</dbReference>
<dbReference type="InterPro" id="IPR001667">
    <property type="entry name" value="DDH_dom"/>
</dbReference>
<dbReference type="GO" id="GO:0046872">
    <property type="term" value="F:metal ion binding"/>
    <property type="evidence" value="ECO:0007669"/>
    <property type="project" value="UniProtKB-KW"/>
</dbReference>
<dbReference type="InterPro" id="IPR038222">
    <property type="entry name" value="DHHA2_dom_sf"/>
</dbReference>
<evidence type="ECO:0000256" key="1">
    <source>
        <dbReference type="ARBA" id="ARBA00001936"/>
    </source>
</evidence>
<evidence type="ECO:0000256" key="7">
    <source>
        <dbReference type="ARBA" id="ARBA00047820"/>
    </source>
</evidence>
<proteinExistence type="predicted"/>
<comment type="cofactor">
    <cofactor evidence="1">
        <name>Mn(2+)</name>
        <dbReference type="ChEBI" id="CHEBI:29035"/>
    </cofactor>
</comment>
<evidence type="ECO:0000256" key="4">
    <source>
        <dbReference type="ARBA" id="ARBA00022801"/>
    </source>
</evidence>